<dbReference type="InterPro" id="IPR025194">
    <property type="entry name" value="RodZ-like_C"/>
</dbReference>
<dbReference type="Proteomes" id="UP000095256">
    <property type="component" value="Unassembled WGS sequence"/>
</dbReference>
<feature type="compositionally biased region" description="Basic and acidic residues" evidence="1">
    <location>
        <begin position="178"/>
        <end position="188"/>
    </location>
</feature>
<dbReference type="InterPro" id="IPR010982">
    <property type="entry name" value="Lambda_DNA-bd_dom_sf"/>
</dbReference>
<dbReference type="AlphaFoldDB" id="A0A1E5L020"/>
<evidence type="ECO:0000256" key="2">
    <source>
        <dbReference type="SAM" id="Phobius"/>
    </source>
</evidence>
<reference evidence="4 5" key="1">
    <citation type="submission" date="2016-09" db="EMBL/GenBank/DDBJ databases">
        <authorList>
            <person name="Capua I."/>
            <person name="De Benedictis P."/>
            <person name="Joannis T."/>
            <person name="Lombin L.H."/>
            <person name="Cattoli G."/>
        </authorList>
    </citation>
    <scope>NUCLEOTIDE SEQUENCE [LARGE SCALE GENOMIC DNA]</scope>
    <source>
        <strain evidence="4 5">LMG 25899</strain>
    </source>
</reference>
<organism evidence="4 5">
    <name type="scientific">Enterococcus rivorum</name>
    <dbReference type="NCBI Taxonomy" id="762845"/>
    <lineage>
        <taxon>Bacteria</taxon>
        <taxon>Bacillati</taxon>
        <taxon>Bacillota</taxon>
        <taxon>Bacilli</taxon>
        <taxon>Lactobacillales</taxon>
        <taxon>Enterococcaceae</taxon>
        <taxon>Enterococcus</taxon>
    </lineage>
</organism>
<dbReference type="SUPFAM" id="SSF47413">
    <property type="entry name" value="lambda repressor-like DNA-binding domains"/>
    <property type="match status" value="1"/>
</dbReference>
<protein>
    <submittedName>
        <fullName evidence="4">Transcriptional regulator</fullName>
    </submittedName>
</protein>
<evidence type="ECO:0000259" key="3">
    <source>
        <dbReference type="Pfam" id="PF13464"/>
    </source>
</evidence>
<dbReference type="Pfam" id="PF13464">
    <property type="entry name" value="RodZ_C"/>
    <property type="match status" value="1"/>
</dbReference>
<name>A0A1E5L020_9ENTE</name>
<feature type="compositionally biased region" description="Low complexity" evidence="1">
    <location>
        <begin position="160"/>
        <end position="177"/>
    </location>
</feature>
<dbReference type="PANTHER" id="PTHR34475">
    <property type="match status" value="1"/>
</dbReference>
<dbReference type="InterPro" id="IPR001387">
    <property type="entry name" value="Cro/C1-type_HTH"/>
</dbReference>
<evidence type="ECO:0000313" key="5">
    <source>
        <dbReference type="Proteomes" id="UP000095256"/>
    </source>
</evidence>
<keyword evidence="2" id="KW-0812">Transmembrane</keyword>
<dbReference type="OrthoDB" id="9797543at2"/>
<feature type="domain" description="Cytoskeleton protein RodZ-like C-terminal" evidence="3">
    <location>
        <begin position="218"/>
        <end position="275"/>
    </location>
</feature>
<proteinExistence type="predicted"/>
<dbReference type="Gene3D" id="1.10.260.40">
    <property type="entry name" value="lambda repressor-like DNA-binding domains"/>
    <property type="match status" value="1"/>
</dbReference>
<dbReference type="RefSeq" id="WP_069697627.1">
    <property type="nucleotide sequence ID" value="NZ_JAGGMA010000037.1"/>
</dbReference>
<evidence type="ECO:0000256" key="1">
    <source>
        <dbReference type="SAM" id="MobiDB-lite"/>
    </source>
</evidence>
<feature type="transmembrane region" description="Helical" evidence="2">
    <location>
        <begin position="113"/>
        <end position="134"/>
    </location>
</feature>
<dbReference type="PANTHER" id="PTHR34475:SF1">
    <property type="entry name" value="CYTOSKELETON PROTEIN RODZ"/>
    <property type="match status" value="1"/>
</dbReference>
<gene>
    <name evidence="4" type="ORF">BCR26_09760</name>
</gene>
<dbReference type="STRING" id="762845.BCR26_09760"/>
<feature type="region of interest" description="Disordered" evidence="1">
    <location>
        <begin position="160"/>
        <end position="188"/>
    </location>
</feature>
<accession>A0A1E5L020</accession>
<dbReference type="EMBL" id="MIEK01000007">
    <property type="protein sequence ID" value="OEH83458.1"/>
    <property type="molecule type" value="Genomic_DNA"/>
</dbReference>
<keyword evidence="2" id="KW-1133">Transmembrane helix</keyword>
<dbReference type="CDD" id="cd00093">
    <property type="entry name" value="HTH_XRE"/>
    <property type="match status" value="1"/>
</dbReference>
<dbReference type="GO" id="GO:0003677">
    <property type="term" value="F:DNA binding"/>
    <property type="evidence" value="ECO:0007669"/>
    <property type="project" value="InterPro"/>
</dbReference>
<dbReference type="InterPro" id="IPR050400">
    <property type="entry name" value="Bact_Cytoskel_RodZ"/>
</dbReference>
<sequence length="292" mass="31985">MASINIGEKLREARLQKNMSLDELQQITKVQKRYLMAVEDNDFDSMPGTFYVRAFIRQYANAVGLNGAELVDIFDGKDVPEDIESVIQFEELGDSRSRLYEEENRSSRLVKSLPAIVFSLIGLAIAVTVFYVTWLDGKSNPIIQQPAAGVSVDNSVKVSSSLSSESQSSTESSTTESRSSEEKTNIKFDSETGSIVNMSVTEAKDPIKLEFTGKNATGWIGVSVDGAYTYQYTLNPGEKQETELPAGATNATITLGASGNTEVMLNGEKLDFNPNNTLASRKDIILTISYKL</sequence>
<evidence type="ECO:0000313" key="4">
    <source>
        <dbReference type="EMBL" id="OEH83458.1"/>
    </source>
</evidence>
<keyword evidence="2" id="KW-0472">Membrane</keyword>
<keyword evidence="5" id="KW-1185">Reference proteome</keyword>
<dbReference type="Pfam" id="PF13413">
    <property type="entry name" value="HTH_25"/>
    <property type="match status" value="1"/>
</dbReference>
<comment type="caution">
    <text evidence="4">The sequence shown here is derived from an EMBL/GenBank/DDBJ whole genome shotgun (WGS) entry which is preliminary data.</text>
</comment>